<keyword evidence="6 10" id="KW-0175">Coiled coil</keyword>
<feature type="domain" description="Kinesin motor" evidence="12">
    <location>
        <begin position="1"/>
        <end position="371"/>
    </location>
</feature>
<feature type="region of interest" description="Disordered" evidence="11">
    <location>
        <begin position="2381"/>
        <end position="2444"/>
    </location>
</feature>
<keyword evidence="15" id="KW-1185">Reference proteome</keyword>
<feature type="region of interest" description="Disordered" evidence="11">
    <location>
        <begin position="2534"/>
        <end position="2627"/>
    </location>
</feature>
<dbReference type="PROSITE" id="PS50067">
    <property type="entry name" value="KINESIN_MOTOR_2"/>
    <property type="match status" value="1"/>
</dbReference>
<feature type="compositionally biased region" description="Polar residues" evidence="11">
    <location>
        <begin position="880"/>
        <end position="889"/>
    </location>
</feature>
<proteinExistence type="inferred from homology"/>
<evidence type="ECO:0000313" key="15">
    <source>
        <dbReference type="Proteomes" id="UP000736164"/>
    </source>
</evidence>
<feature type="non-terminal residue" evidence="14">
    <location>
        <position position="3252"/>
    </location>
</feature>
<dbReference type="InterPro" id="IPR001752">
    <property type="entry name" value="Kinesin_motor_dom"/>
</dbReference>
<evidence type="ECO:0000256" key="10">
    <source>
        <dbReference type="SAM" id="Coils"/>
    </source>
</evidence>
<evidence type="ECO:0000256" key="2">
    <source>
        <dbReference type="ARBA" id="ARBA00022490"/>
    </source>
</evidence>
<evidence type="ECO:0000256" key="1">
    <source>
        <dbReference type="ARBA" id="ARBA00004245"/>
    </source>
</evidence>
<feature type="region of interest" description="Disordered" evidence="11">
    <location>
        <begin position="880"/>
        <end position="929"/>
    </location>
</feature>
<feature type="domain" description="START" evidence="13">
    <location>
        <begin position="3113"/>
        <end position="3238"/>
    </location>
</feature>
<feature type="compositionally biased region" description="Basic and acidic residues" evidence="11">
    <location>
        <begin position="1796"/>
        <end position="1810"/>
    </location>
</feature>
<feature type="compositionally biased region" description="Low complexity" evidence="11">
    <location>
        <begin position="1837"/>
        <end position="1851"/>
    </location>
</feature>
<feature type="compositionally biased region" description="Polar residues" evidence="11">
    <location>
        <begin position="1193"/>
        <end position="1213"/>
    </location>
</feature>
<feature type="compositionally biased region" description="Low complexity" evidence="11">
    <location>
        <begin position="1460"/>
        <end position="1469"/>
    </location>
</feature>
<comment type="similarity">
    <text evidence="9">Belongs to the TRAFAC class myosin-kinesin ATPase superfamily. Kinesin family.</text>
</comment>
<feature type="binding site" evidence="9">
    <location>
        <begin position="93"/>
        <end position="100"/>
    </location>
    <ligand>
        <name>ATP</name>
        <dbReference type="ChEBI" id="CHEBI:30616"/>
    </ligand>
</feature>
<comment type="subcellular location">
    <subcellularLocation>
        <location evidence="1">Cytoplasm</location>
        <location evidence="1">Cytoskeleton</location>
    </subcellularLocation>
</comment>
<dbReference type="InterPro" id="IPR008984">
    <property type="entry name" value="SMAD_FHA_dom_sf"/>
</dbReference>
<dbReference type="InterPro" id="IPR027417">
    <property type="entry name" value="P-loop_NTPase"/>
</dbReference>
<feature type="compositionally biased region" description="Basic and acidic residues" evidence="11">
    <location>
        <begin position="1319"/>
        <end position="1354"/>
    </location>
</feature>
<keyword evidence="3" id="KW-0597">Phosphoprotein</keyword>
<dbReference type="Gene3D" id="3.30.530.20">
    <property type="match status" value="1"/>
</dbReference>
<feature type="compositionally biased region" description="Polar residues" evidence="11">
    <location>
        <begin position="1085"/>
        <end position="1095"/>
    </location>
</feature>
<dbReference type="InterPro" id="IPR002913">
    <property type="entry name" value="START_lipid-bd_dom"/>
</dbReference>
<evidence type="ECO:0000259" key="12">
    <source>
        <dbReference type="PROSITE" id="PS50067"/>
    </source>
</evidence>
<dbReference type="FunFam" id="2.60.200.20:FF:000005">
    <property type="entry name" value="Kinesin family member 16B"/>
    <property type="match status" value="1"/>
</dbReference>
<feature type="compositionally biased region" description="Basic residues" evidence="11">
    <location>
        <begin position="2188"/>
        <end position="2197"/>
    </location>
</feature>
<dbReference type="PANTHER" id="PTHR47117:SF1">
    <property type="entry name" value="STAR-RELATED LIPID TRANSFER PROTEIN 9"/>
    <property type="match status" value="1"/>
</dbReference>
<dbReference type="InterPro" id="IPR019821">
    <property type="entry name" value="Kinesin_motor_CS"/>
</dbReference>
<feature type="region of interest" description="Disordered" evidence="11">
    <location>
        <begin position="2187"/>
        <end position="2216"/>
    </location>
</feature>
<sequence length="3252" mass="361713">MHQCPVHTAEKKQLSAHKFLTSVPVVLTQLDGRIDGLGDSREKLMEFGFDYCYWSVDPEAPDYASQEVVFRDLGAPVLAGAAEGYNVCLFAYGQTGSGKTYTMIGTPTSVGLTPRICEGLFTRDDRYPEGQNSCRVEISFLEIYNERVRDLLRRPEQKKPFTLRVREHPEKGPYVQGLSQHVVSDYKQAVELLEEGIANRITAATHVHDASSRSHAIFTIHYTQAILENNLPSEIVSKINLVDLAGSERADPQYCRDRITEGSNINKSLVTLGIVISSLAQNSQMFSSCQSINSVASEGEGSTAGSHSSSHSGGGRRSCYIPYRDSVLTWLLKDSLGGNSKTIMIATVSPSSRSYSETLSTLRYAAHARNIVNKPRINEDANVKLIRELREEIDRLKAISALLLQQRNPSPSFSEDRDGNLSDIVLQNELKIEQLTKDWSDKWRDRQELLEQYRVDINRDRAGVQIDSHLPHLIALEGDILSTGVTLYHLREGVTRIGSNDEQDEAHIVLQGPAVDGVCCEIVNEGGVVTLRPVKGCVCVVNEREVTEPSRLAQGAVIVLGGGHRFRFNHPAEAAILRQRRQTSEVFLSSRELLPHHPETRPSLPWDRAGGGGCWERSKAGAGGAPRRRLAEQQRYVQSLREEIQVAQRRAERDLEWEQAHLQQQHRDNQQWIRQESHRLANEERTTSELGVQTDPTWGSEAGVQVMQGSGVCETPLGKRKKLVQQELLRHHALRRSEFRVRRKRLRYQLEKIARKRHFLEAKRELQRLESTFALSRESPTSPDLTTELGGAAPLLRRHSFSADLLSRLYPNQTPIYSHFLARNKSTELPPPSGRFKSSALRKWLSEECLPAASAKRMRNCSETSTRGLGQVLRCEMGSVGNQKSQQTTPPCPDSSKGKGRASSKSSKTKCQEPTRSSSKVARISTKGNKGLERIRKALSQSVSPGIRTALSRVFRKPPTGIFINRGAKSVKKISCKLTKSLDSKTADKCLTKMASCEDLDHLSKPGEDCWHKRWHSADFLTGGIRQGTGWELGDCEENEEERSSDSDSMYSLDSLSSAYTKALAEQLKQEDADQLVQSDEESIDSQMSQDSLVTNGERKQSERPAVALSNIERCSFFGNLYSAAGFNAKALKENAFLQQMKPLFYQGGETKEETGERVCKLRGDPCLKTCSSPANWRTYSREEESLLALTDAWSSSETNESPRILQDTNQEVGNMVKGSPKRGAELPDSMSSRSHVVIPPLESNTEEDADQKNALSQEKYQESPPVNLALCHSEIQQVKEKVARLRTFEGAQKAVMKENPKEQNEKQCKILQSSLDRTQVKGEAVSKSKEKDSCKSKELKDDSMGESNKQCKPDPRIVYTTRIDGQGSNTSEHKAPEVSHLENTTVEFRKDSWKNPVECSKIKTNLETPERVNILNCCTVVQDTQLSAEFTGKDCMVILDSTEKQNELSECSKEDMPRVTRVAATATTSDSQKSDPTSRPDSLLQKIPTDPGEIQDVCGEQCRIQSEKEELTPTKKQSSVANPENGNKTLKSREDIDEIQMMINKEGSVSGLKHSRSETPEIACFSVDQKISEVVKEHMDCLMKESKEDIIHGREEEHEVVMVCSKVSSSFRKNIEGTLTRFKSVSVHTAEGNTSDEKRSIEGTQEFRGGTGSITEWERDDFRIQSKPEPEESPDFTAQTEFDRILKSSSYKCFAKYGCADMAKNGGECALNSLEEGTNSDDSFCDVFSNKISCAGNLLLSSKKDNLSAAESEVVLRKENLRGAHRKSQINSCHVSDLNNIIPAQDAGQDLGSSKNREEQRDKENRDELQSSCHITSVSCISSEQFPECHIHNSKESSSSPESSLSLSEESSLDRPLAALSRHGAQKHSVDSCKKECCSLLHIHRVSSPVISVTPHEGGFAFETSTNSHQSSRIVCAQSDSEANEGSCVEHNAQREHKPSLILTGIQRTSLIENAQLSTNKIKDYTTVSPLSVSVSSDEERKALHCCSKGDGSDPYLNHQGQNSKSQDQGGVHLPVVKDAMHFGSSDINPFVHPWQEKEANRVTFKNQPFGSVSDFSSQSLDCGTQGVTRCCSVDNVLNIQNSPFHSHLSSFANTRGISSTLSSMENFQRQDTFEYNHRGGSYPSCQEVLDSGSCSIGSGDLGNSSVQVDEIMVLYSSEPESTVGSCKGTPRLTCEHGTQTSADCWKRKKKRHKRSSTQVPVSQRVPEENGDEQPTSWASLQNMSFHLSQLIHNTSDLLGNIKNVQVKDASHLTPSRPKLFGAFSERSRRDSSTQTTVDVGIQTKKIFKSTSKSTKKTVLAEERTKPPEVNVIVKVIGSEVLDISQENKDITLALQDQEKRTAVKIQSMPDLRKSSSAVLLPETTMGAVPLSVRTSTPSLDTVNQNHLPFSPRISPVTSPARISASEDGTNLEVSRMTSCSSQFTRSDNQMHPRENSVHNSPCRNTSSRQVCLIDRASSPILTVEAGVNSCMGRSKSVQCLANHETSEQVFIEDSFRQQKRNRSNYILDGHGKKIVSRSQCIAHPPGCQIGNLSSRQSRVSSWSQQQSGNTKNLALSKQKPAESHLLSSKLEEKPRRKPQQFSGPECELNNRNGEGYQTSSEDGERWRSPCEPSEMSERAVHLQDDDTMSVAPSECNTDVLLNINPLADDSPDSQGNCRLPEDLPMHNKFTNWSGVHYQPPSSLNSSVVMGPGKSQPRKTKKEKSGSIASGCLDSREPKDERAREIERLRKERAQVMAAVRLDLNPHQLTVELTEAKLNYGLGETDTLLKLLHTGAAEESCPMPTKEQLYDRHKKSIEGLRQERETQLQRCRRARSLSPSKHPFAQGQGAELLPKDPDTPSRHREYLQQLRQGVVDSTRVLQPKRLMAQCPSEIELLLRDYGKAREEAKTEIARARDRLRKRTEQEKKRLQQQALSQILRDDLRFRTRISTSTLCTGSSLSLSSGPTSGYNSSNTVAPIEGTTPALQAAESSEERAERVRGRPTVRGSQCPDAQRHWLSARDVRLEGPGFENSAQQPLVPRVRERTRSVSSISSVSAAYQEIAACTVACAMAEIRSASEGDLGNLFSGKSLGGWKYQGLEQGVLVYYKPFSSPSMHGFLGAAVIKQPLYSVWCMIRDHSKTHLYHRAVRTAQATRLDSTTQLVYVVMDTSVCYLKQPRDFCCISAEDKQEGQFVLAMRSVYDESLPRPGTEMVRGELLPSAWVLQPHTRGGKEVTRVIYMTQVRPPFSSTHHHIRALNPGFHRRTPGFPSC</sequence>
<dbReference type="GO" id="GO:0005524">
    <property type="term" value="F:ATP binding"/>
    <property type="evidence" value="ECO:0007669"/>
    <property type="project" value="UniProtKB-UniRule"/>
</dbReference>
<evidence type="ECO:0000313" key="14">
    <source>
        <dbReference type="EMBL" id="MBN3311903.1"/>
    </source>
</evidence>
<feature type="coiled-coil region" evidence="10">
    <location>
        <begin position="2879"/>
        <end position="2921"/>
    </location>
</feature>
<gene>
    <name evidence="14" type="primary">Stard9</name>
    <name evidence="14" type="ORF">GTO95_0004593</name>
</gene>
<dbReference type="Pfam" id="PF00225">
    <property type="entry name" value="Kinesin"/>
    <property type="match status" value="1"/>
</dbReference>
<dbReference type="GO" id="GO:0007018">
    <property type="term" value="P:microtubule-based movement"/>
    <property type="evidence" value="ECO:0007669"/>
    <property type="project" value="InterPro"/>
</dbReference>
<dbReference type="PROSITE" id="PS50848">
    <property type="entry name" value="START"/>
    <property type="match status" value="1"/>
</dbReference>
<evidence type="ECO:0000256" key="4">
    <source>
        <dbReference type="ARBA" id="ARBA00022741"/>
    </source>
</evidence>
<dbReference type="GO" id="GO:0003777">
    <property type="term" value="F:microtubule motor activity"/>
    <property type="evidence" value="ECO:0007669"/>
    <property type="project" value="InterPro"/>
</dbReference>
<keyword evidence="8" id="KW-0206">Cytoskeleton</keyword>
<dbReference type="InterPro" id="IPR023393">
    <property type="entry name" value="START-like_dom_sf"/>
</dbReference>
<evidence type="ECO:0000256" key="8">
    <source>
        <dbReference type="ARBA" id="ARBA00023212"/>
    </source>
</evidence>
<dbReference type="SMART" id="SM00129">
    <property type="entry name" value="KISc"/>
    <property type="match status" value="1"/>
</dbReference>
<dbReference type="GO" id="GO:0008017">
    <property type="term" value="F:microtubule binding"/>
    <property type="evidence" value="ECO:0007669"/>
    <property type="project" value="InterPro"/>
</dbReference>
<dbReference type="Pfam" id="PF01852">
    <property type="entry name" value="START"/>
    <property type="match status" value="1"/>
</dbReference>
<evidence type="ECO:0000256" key="3">
    <source>
        <dbReference type="ARBA" id="ARBA00022553"/>
    </source>
</evidence>
<keyword evidence="2" id="KW-0963">Cytoplasm</keyword>
<feature type="compositionally biased region" description="Low complexity" evidence="11">
    <location>
        <begin position="297"/>
        <end position="311"/>
    </location>
</feature>
<feature type="region of interest" description="Disordered" evidence="11">
    <location>
        <begin position="2683"/>
        <end position="2722"/>
    </location>
</feature>
<dbReference type="EMBL" id="JAAWVO010003079">
    <property type="protein sequence ID" value="MBN3311903.1"/>
    <property type="molecule type" value="Genomic_DNA"/>
</dbReference>
<name>A0A8J7T5A8_ATRSP</name>
<dbReference type="Proteomes" id="UP000736164">
    <property type="component" value="Unassembled WGS sequence"/>
</dbReference>
<feature type="region of interest" description="Disordered" evidence="11">
    <location>
        <begin position="1193"/>
        <end position="1262"/>
    </location>
</feature>
<feature type="region of interest" description="Disordered" evidence="11">
    <location>
        <begin position="1071"/>
        <end position="1105"/>
    </location>
</feature>
<protein>
    <submittedName>
        <fullName evidence="14">STAR9 protein</fullName>
    </submittedName>
</protein>
<feature type="region of interest" description="Disordered" evidence="11">
    <location>
        <begin position="297"/>
        <end position="316"/>
    </location>
</feature>
<keyword evidence="4 9" id="KW-0547">Nucleotide-binding</keyword>
<evidence type="ECO:0000256" key="11">
    <source>
        <dbReference type="SAM" id="MobiDB-lite"/>
    </source>
</evidence>
<evidence type="ECO:0000256" key="6">
    <source>
        <dbReference type="ARBA" id="ARBA00023054"/>
    </source>
</evidence>
<dbReference type="SUPFAM" id="SSF52540">
    <property type="entry name" value="P-loop containing nucleoside triphosphate hydrolases"/>
    <property type="match status" value="1"/>
</dbReference>
<feature type="compositionally biased region" description="Low complexity" evidence="11">
    <location>
        <begin position="2535"/>
        <end position="2549"/>
    </location>
</feature>
<dbReference type="PRINTS" id="PR00380">
    <property type="entry name" value="KINESINHEAVY"/>
</dbReference>
<dbReference type="Gene3D" id="2.60.200.20">
    <property type="match status" value="1"/>
</dbReference>
<evidence type="ECO:0000259" key="13">
    <source>
        <dbReference type="PROSITE" id="PS50848"/>
    </source>
</evidence>
<feature type="region of interest" description="Disordered" evidence="11">
    <location>
        <begin position="1507"/>
        <end position="1531"/>
    </location>
</feature>
<dbReference type="SUPFAM" id="SSF55961">
    <property type="entry name" value="Bet v1-like"/>
    <property type="match status" value="1"/>
</dbReference>
<dbReference type="PROSITE" id="PS00411">
    <property type="entry name" value="KINESIN_MOTOR_1"/>
    <property type="match status" value="1"/>
</dbReference>
<evidence type="ECO:0000256" key="7">
    <source>
        <dbReference type="ARBA" id="ARBA00023175"/>
    </source>
</evidence>
<evidence type="ECO:0000256" key="5">
    <source>
        <dbReference type="ARBA" id="ARBA00022840"/>
    </source>
</evidence>
<feature type="region of interest" description="Disordered" evidence="11">
    <location>
        <begin position="1785"/>
        <end position="1811"/>
    </location>
</feature>
<dbReference type="GO" id="GO:0005737">
    <property type="term" value="C:cytoplasm"/>
    <property type="evidence" value="ECO:0007669"/>
    <property type="project" value="UniProtKB-ARBA"/>
</dbReference>
<dbReference type="InterPro" id="IPR036961">
    <property type="entry name" value="Kinesin_motor_dom_sf"/>
</dbReference>
<dbReference type="GO" id="GO:0005856">
    <property type="term" value="C:cytoskeleton"/>
    <property type="evidence" value="ECO:0007669"/>
    <property type="project" value="UniProtKB-SubCell"/>
</dbReference>
<feature type="compositionally biased region" description="Basic and acidic residues" evidence="11">
    <location>
        <begin position="2617"/>
        <end position="2626"/>
    </location>
</feature>
<feature type="region of interest" description="Disordered" evidence="11">
    <location>
        <begin position="1832"/>
        <end position="1852"/>
    </location>
</feature>
<dbReference type="GO" id="GO:0008289">
    <property type="term" value="F:lipid binding"/>
    <property type="evidence" value="ECO:0007669"/>
    <property type="project" value="InterPro"/>
</dbReference>
<feature type="region of interest" description="Disordered" evidence="11">
    <location>
        <begin position="1313"/>
        <end position="1354"/>
    </location>
</feature>
<dbReference type="SUPFAM" id="SSF49879">
    <property type="entry name" value="SMAD/FHA domain"/>
    <property type="match status" value="1"/>
</dbReference>
<keyword evidence="7 9" id="KW-0505">Motor protein</keyword>
<feature type="region of interest" description="Disordered" evidence="11">
    <location>
        <begin position="589"/>
        <end position="612"/>
    </location>
</feature>
<comment type="caution">
    <text evidence="14">The sequence shown here is derived from an EMBL/GenBank/DDBJ whole genome shotgun (WGS) entry which is preliminary data.</text>
</comment>
<feature type="compositionally biased region" description="Basic and acidic residues" evidence="11">
    <location>
        <begin position="1449"/>
        <end position="1459"/>
    </location>
</feature>
<feature type="region of interest" description="Disordered" evidence="11">
    <location>
        <begin position="2815"/>
        <end position="2842"/>
    </location>
</feature>
<organism evidence="14 15">
    <name type="scientific">Atractosteus spatula</name>
    <name type="common">Alligator gar</name>
    <name type="synonym">Lepisosteus spatula</name>
    <dbReference type="NCBI Taxonomy" id="7917"/>
    <lineage>
        <taxon>Eukaryota</taxon>
        <taxon>Metazoa</taxon>
        <taxon>Chordata</taxon>
        <taxon>Craniata</taxon>
        <taxon>Vertebrata</taxon>
        <taxon>Euteleostomi</taxon>
        <taxon>Actinopterygii</taxon>
        <taxon>Neopterygii</taxon>
        <taxon>Holostei</taxon>
        <taxon>Semionotiformes</taxon>
        <taxon>Lepisosteidae</taxon>
        <taxon>Atractosteus</taxon>
    </lineage>
</organism>
<dbReference type="Gene3D" id="3.40.850.10">
    <property type="entry name" value="Kinesin motor domain"/>
    <property type="match status" value="1"/>
</dbReference>
<feature type="compositionally biased region" description="Polar residues" evidence="11">
    <location>
        <begin position="2591"/>
        <end position="2602"/>
    </location>
</feature>
<dbReference type="FunFam" id="3.40.850.10:FF:000021">
    <property type="entry name" value="kinesin-like protein KIF16B isoform X1"/>
    <property type="match status" value="1"/>
</dbReference>
<feature type="non-terminal residue" evidence="14">
    <location>
        <position position="1"/>
    </location>
</feature>
<dbReference type="PANTHER" id="PTHR47117">
    <property type="entry name" value="STAR-RELATED LIPID TRANSFER PROTEIN 9"/>
    <property type="match status" value="1"/>
</dbReference>
<keyword evidence="5 9" id="KW-0067">ATP-binding</keyword>
<evidence type="ECO:0000256" key="9">
    <source>
        <dbReference type="PROSITE-ProRule" id="PRU00283"/>
    </source>
</evidence>
<accession>A0A8J7T5A8</accession>
<feature type="compositionally biased region" description="Polar residues" evidence="11">
    <location>
        <begin position="2408"/>
        <end position="2429"/>
    </location>
</feature>
<reference evidence="14" key="1">
    <citation type="journal article" date="2021" name="Cell">
        <title>Tracing the genetic footprints of vertebrate landing in non-teleost ray-finned fishes.</title>
        <authorList>
            <person name="Bi X."/>
            <person name="Wang K."/>
            <person name="Yang L."/>
            <person name="Pan H."/>
            <person name="Jiang H."/>
            <person name="Wei Q."/>
            <person name="Fang M."/>
            <person name="Yu H."/>
            <person name="Zhu C."/>
            <person name="Cai Y."/>
            <person name="He Y."/>
            <person name="Gan X."/>
            <person name="Zeng H."/>
            <person name="Yu D."/>
            <person name="Zhu Y."/>
            <person name="Jiang H."/>
            <person name="Qiu Q."/>
            <person name="Yang H."/>
            <person name="Zhang Y.E."/>
            <person name="Wang W."/>
            <person name="Zhu M."/>
            <person name="He S."/>
            <person name="Zhang G."/>
        </authorList>
    </citation>
    <scope>NUCLEOTIDE SEQUENCE</scope>
    <source>
        <strain evidence="14">Allg_001</strain>
    </source>
</reference>
<feature type="compositionally biased region" description="Polar residues" evidence="11">
    <location>
        <begin position="1515"/>
        <end position="1530"/>
    </location>
</feature>
<feature type="region of interest" description="Disordered" evidence="11">
    <location>
        <begin position="1449"/>
        <end position="1495"/>
    </location>
</feature>